<dbReference type="Pfam" id="PF03435">
    <property type="entry name" value="Sacchrp_dh_NADP"/>
    <property type="match status" value="1"/>
</dbReference>
<gene>
    <name evidence="4" type="ORF">H257_15883</name>
</gene>
<protein>
    <recommendedName>
        <fullName evidence="5">Saccharopine dehydrogenase</fullName>
    </recommendedName>
</protein>
<evidence type="ECO:0000313" key="4">
    <source>
        <dbReference type="EMBL" id="ETV68153.1"/>
    </source>
</evidence>
<sequence length="454" mass="48702">MPSKVDASLPGRVVCFGSGRVAYPLVELLTRNPTTHMTLVSDDAFQLATFADRIGQLHRTNLTTEVMSAVDTTASLALITDFLKRNYFACVVALVPEDAQYTLARACIATSTPLVTASYVSPRLRHLHQAAVDANIPLLCECGLDPGLDHMGAVSMIASIQASGRGVISKFTSVCGGLPAPESADNPLGYKFSWSPLGALKALQRPAQFKELGRVVSIAGPDMLSHATPVRTVPALALEQLPNGNALPYADLYGIPDVPTIFRGTYRYRGFSAIMQDCVALGLLSTASLPPNVDIKQWSHLLEIVLHDNNPTDKQLGQHTTAFFAWIGDQVPTQDATTYLQAFANVLEQRLSMDAEDRDMVVLTHAVEVDIGDGAVEVHSASLMGYGDREGTFMARSVGVTAGVVTQLVVNGKVLQKGILAPTTPDIYEPALEALAKEGITFVEKVTCRKVAKL</sequence>
<organism evidence="4">
    <name type="scientific">Aphanomyces astaci</name>
    <name type="common">Crayfish plague agent</name>
    <dbReference type="NCBI Taxonomy" id="112090"/>
    <lineage>
        <taxon>Eukaryota</taxon>
        <taxon>Sar</taxon>
        <taxon>Stramenopiles</taxon>
        <taxon>Oomycota</taxon>
        <taxon>Saprolegniomycetes</taxon>
        <taxon>Saprolegniales</taxon>
        <taxon>Verrucalvaceae</taxon>
        <taxon>Aphanomyces</taxon>
    </lineage>
</organism>
<feature type="domain" description="Saccharopine dehydrogenase NADP binding" evidence="2">
    <location>
        <begin position="13"/>
        <end position="136"/>
    </location>
</feature>
<evidence type="ECO:0000256" key="1">
    <source>
        <dbReference type="ARBA" id="ARBA00023002"/>
    </source>
</evidence>
<dbReference type="PANTHER" id="PTHR11133:SF22">
    <property type="entry name" value="ALPHA-AMINOADIPIC SEMIALDEHYDE SYNTHASE, MITOCHONDRIAL"/>
    <property type="match status" value="1"/>
</dbReference>
<dbReference type="Gene3D" id="3.30.360.10">
    <property type="entry name" value="Dihydrodipicolinate Reductase, domain 2"/>
    <property type="match status" value="1"/>
</dbReference>
<dbReference type="GeneID" id="20817879"/>
<dbReference type="InterPro" id="IPR032095">
    <property type="entry name" value="Sacchrp_dh-like_C"/>
</dbReference>
<dbReference type="RefSeq" id="XP_009842452.1">
    <property type="nucleotide sequence ID" value="XM_009844150.1"/>
</dbReference>
<accession>W4FNB2</accession>
<dbReference type="InterPro" id="IPR036291">
    <property type="entry name" value="NAD(P)-bd_dom_sf"/>
</dbReference>
<dbReference type="STRING" id="112090.W4FNB2"/>
<dbReference type="OrthoDB" id="10059875at2759"/>
<dbReference type="SUPFAM" id="SSF55347">
    <property type="entry name" value="Glyceraldehyde-3-phosphate dehydrogenase-like, C-terminal domain"/>
    <property type="match status" value="1"/>
</dbReference>
<keyword evidence="1" id="KW-0560">Oxidoreductase</keyword>
<dbReference type="PANTHER" id="PTHR11133">
    <property type="entry name" value="SACCHAROPINE DEHYDROGENASE"/>
    <property type="match status" value="1"/>
</dbReference>
<name>W4FNB2_APHAT</name>
<dbReference type="VEuPathDB" id="FungiDB:H257_15883"/>
<dbReference type="SUPFAM" id="SSF51735">
    <property type="entry name" value="NAD(P)-binding Rossmann-fold domains"/>
    <property type="match status" value="1"/>
</dbReference>
<dbReference type="GO" id="GO:0019878">
    <property type="term" value="P:lysine biosynthetic process via aminoadipic acid"/>
    <property type="evidence" value="ECO:0007669"/>
    <property type="project" value="TreeGrafter"/>
</dbReference>
<dbReference type="Gene3D" id="1.10.1870.10">
    <property type="entry name" value="Domain 3, Saccharopine reductase"/>
    <property type="match status" value="1"/>
</dbReference>
<reference evidence="4" key="1">
    <citation type="submission" date="2013-12" db="EMBL/GenBank/DDBJ databases">
        <title>The Genome Sequence of Aphanomyces astaci APO3.</title>
        <authorList>
            <consortium name="The Broad Institute Genomics Platform"/>
            <person name="Russ C."/>
            <person name="Tyler B."/>
            <person name="van West P."/>
            <person name="Dieguez-Uribeondo J."/>
            <person name="Young S.K."/>
            <person name="Zeng Q."/>
            <person name="Gargeya S."/>
            <person name="Fitzgerald M."/>
            <person name="Abouelleil A."/>
            <person name="Alvarado L."/>
            <person name="Chapman S.B."/>
            <person name="Gainer-Dewar J."/>
            <person name="Goldberg J."/>
            <person name="Griggs A."/>
            <person name="Gujja S."/>
            <person name="Hansen M."/>
            <person name="Howarth C."/>
            <person name="Imamovic A."/>
            <person name="Ireland A."/>
            <person name="Larimer J."/>
            <person name="McCowan C."/>
            <person name="Murphy C."/>
            <person name="Pearson M."/>
            <person name="Poon T.W."/>
            <person name="Priest M."/>
            <person name="Roberts A."/>
            <person name="Saif S."/>
            <person name="Shea T."/>
            <person name="Sykes S."/>
            <person name="Wortman J."/>
            <person name="Nusbaum C."/>
            <person name="Birren B."/>
        </authorList>
    </citation>
    <scope>NUCLEOTIDE SEQUENCE [LARGE SCALE GENOMIC DNA]</scope>
    <source>
        <strain evidence="4">APO3</strain>
    </source>
</reference>
<dbReference type="InterPro" id="IPR051168">
    <property type="entry name" value="AASS"/>
</dbReference>
<dbReference type="EMBL" id="KI913189">
    <property type="protein sequence ID" value="ETV68153.1"/>
    <property type="molecule type" value="Genomic_DNA"/>
</dbReference>
<dbReference type="Gene3D" id="3.40.50.720">
    <property type="entry name" value="NAD(P)-binding Rossmann-like Domain"/>
    <property type="match status" value="1"/>
</dbReference>
<evidence type="ECO:0000259" key="3">
    <source>
        <dbReference type="Pfam" id="PF16653"/>
    </source>
</evidence>
<feature type="domain" description="Saccharopine dehydrogenase-like C-terminal" evidence="3">
    <location>
        <begin position="143"/>
        <end position="440"/>
    </location>
</feature>
<dbReference type="InterPro" id="IPR005097">
    <property type="entry name" value="Sacchrp_dh_NADP-bd"/>
</dbReference>
<evidence type="ECO:0008006" key="5">
    <source>
        <dbReference type="Google" id="ProtNLM"/>
    </source>
</evidence>
<proteinExistence type="predicted"/>
<dbReference type="GO" id="GO:0005737">
    <property type="term" value="C:cytoplasm"/>
    <property type="evidence" value="ECO:0007669"/>
    <property type="project" value="TreeGrafter"/>
</dbReference>
<dbReference type="GO" id="GO:0004753">
    <property type="term" value="F:saccharopine dehydrogenase activity"/>
    <property type="evidence" value="ECO:0007669"/>
    <property type="project" value="TreeGrafter"/>
</dbReference>
<dbReference type="Pfam" id="PF16653">
    <property type="entry name" value="Sacchrp_dh_C"/>
    <property type="match status" value="1"/>
</dbReference>
<dbReference type="AlphaFoldDB" id="W4FNB2"/>
<evidence type="ECO:0000259" key="2">
    <source>
        <dbReference type="Pfam" id="PF03435"/>
    </source>
</evidence>